<protein>
    <recommendedName>
        <fullName evidence="3">Histidine kinase</fullName>
    </recommendedName>
</protein>
<proteinExistence type="predicted"/>
<dbReference type="AlphaFoldDB" id="A0A1G6WNI9"/>
<accession>A0A1G6WNI9</accession>
<sequence length="70" mass="7639">MDQAEFRTIDGQIDAVARRTSHALLALDGLRRSPDPAMRLAYREVHDLVGDLGALRVTVGSLATPPRRTA</sequence>
<reference evidence="1 2" key="1">
    <citation type="submission" date="2016-10" db="EMBL/GenBank/DDBJ databases">
        <authorList>
            <person name="de Groot N.N."/>
        </authorList>
    </citation>
    <scope>NUCLEOTIDE SEQUENCE [LARGE SCALE GENOMIC DNA]</scope>
    <source>
        <strain evidence="1 2">CGMCC 4.6858</strain>
    </source>
</reference>
<dbReference type="STRING" id="1045774.SAMN05421872_1109"/>
<dbReference type="RefSeq" id="WP_090859205.1">
    <property type="nucleotide sequence ID" value="NZ_FMZM01000010.1"/>
</dbReference>
<keyword evidence="2" id="KW-1185">Reference proteome</keyword>
<dbReference type="Proteomes" id="UP000199034">
    <property type="component" value="Unassembled WGS sequence"/>
</dbReference>
<evidence type="ECO:0000313" key="2">
    <source>
        <dbReference type="Proteomes" id="UP000199034"/>
    </source>
</evidence>
<gene>
    <name evidence="1" type="ORF">SAMN05421872_1109</name>
</gene>
<evidence type="ECO:0000313" key="1">
    <source>
        <dbReference type="EMBL" id="SDD67442.1"/>
    </source>
</evidence>
<name>A0A1G6WNI9_9ACTN</name>
<evidence type="ECO:0008006" key="3">
    <source>
        <dbReference type="Google" id="ProtNLM"/>
    </source>
</evidence>
<organism evidence="1 2">
    <name type="scientific">Nocardioides lianchengensis</name>
    <dbReference type="NCBI Taxonomy" id="1045774"/>
    <lineage>
        <taxon>Bacteria</taxon>
        <taxon>Bacillati</taxon>
        <taxon>Actinomycetota</taxon>
        <taxon>Actinomycetes</taxon>
        <taxon>Propionibacteriales</taxon>
        <taxon>Nocardioidaceae</taxon>
        <taxon>Nocardioides</taxon>
    </lineage>
</organism>
<dbReference type="EMBL" id="FMZM01000010">
    <property type="protein sequence ID" value="SDD67442.1"/>
    <property type="molecule type" value="Genomic_DNA"/>
</dbReference>